<feature type="domain" description="Thioredoxin" evidence="3">
    <location>
        <begin position="23"/>
        <end position="218"/>
    </location>
</feature>
<dbReference type="EMBL" id="CYUE01000002">
    <property type="protein sequence ID" value="CUK24412.1"/>
    <property type="molecule type" value="Genomic_DNA"/>
</dbReference>
<dbReference type="RefSeq" id="WP_058313428.1">
    <property type="nucleotide sequence ID" value="NZ_CYTO01000008.1"/>
</dbReference>
<dbReference type="OrthoDB" id="8478320at2"/>
<sequence length="218" mass="23775">MKRLIPFLVVIAIAVAGGAYFLTQGSEPANAQTATESTEAASVDTSGIPDMVLGNADAPITVIEYASYTCPHCATFHENTYPQLKADYIDTGKVKFVFREIYFDRFGLWASMIARCGGQERFFGITDLLMKGQSNWARAGDPVAIADEIRKVGRLAGLQDEQLQACLQDEDNAKALVAWYEQNATADDISSTPSFVINGTKYGNMSYEDFKGVLDGLL</sequence>
<dbReference type="AlphaFoldDB" id="A0A0P1J1Q8"/>
<dbReference type="InterPro" id="IPR012336">
    <property type="entry name" value="Thioredoxin-like_fold"/>
</dbReference>
<comment type="function">
    <text evidence="1">May be required for disulfide bond formation in some proteins.</text>
</comment>
<dbReference type="STRING" id="1715691.TA5113_00820"/>
<evidence type="ECO:0000313" key="5">
    <source>
        <dbReference type="Proteomes" id="UP000051184"/>
    </source>
</evidence>
<dbReference type="InterPro" id="IPR036249">
    <property type="entry name" value="Thioredoxin-like_sf"/>
</dbReference>
<dbReference type="PROSITE" id="PS51352">
    <property type="entry name" value="THIOREDOXIN_2"/>
    <property type="match status" value="1"/>
</dbReference>
<dbReference type="Proteomes" id="UP000051184">
    <property type="component" value="Unassembled WGS sequence"/>
</dbReference>
<protein>
    <submittedName>
        <fullName evidence="4">Thiol-disulfide oxidoreductase D</fullName>
    </submittedName>
</protein>
<proteinExistence type="inferred from homology"/>
<reference evidence="5" key="1">
    <citation type="submission" date="2015-09" db="EMBL/GenBank/DDBJ databases">
        <authorList>
            <person name="Rodrigo-Torres Lidia"/>
            <person name="Arahal R.David."/>
        </authorList>
    </citation>
    <scope>NUCLEOTIDE SEQUENCE [LARGE SCALE GENOMIC DNA]</scope>
    <source>
        <strain evidence="5">CECT 5114</strain>
    </source>
</reference>
<gene>
    <name evidence="4" type="primary">bdbD_1</name>
    <name evidence="4" type="ORF">TA5114_00195</name>
</gene>
<evidence type="ECO:0000256" key="2">
    <source>
        <dbReference type="ARBA" id="ARBA00005791"/>
    </source>
</evidence>
<dbReference type="Gene3D" id="3.40.30.10">
    <property type="entry name" value="Glutaredoxin"/>
    <property type="match status" value="1"/>
</dbReference>
<evidence type="ECO:0000313" key="4">
    <source>
        <dbReference type="EMBL" id="CUK24412.1"/>
    </source>
</evidence>
<dbReference type="PANTHER" id="PTHR13887">
    <property type="entry name" value="GLUTATHIONE S-TRANSFERASE KAPPA"/>
    <property type="match status" value="1"/>
</dbReference>
<comment type="similarity">
    <text evidence="2">Belongs to the thioredoxin family. DsbA subfamily.</text>
</comment>
<evidence type="ECO:0000256" key="1">
    <source>
        <dbReference type="ARBA" id="ARBA00003565"/>
    </source>
</evidence>
<keyword evidence="5" id="KW-1185">Reference proteome</keyword>
<evidence type="ECO:0000259" key="3">
    <source>
        <dbReference type="PROSITE" id="PS51352"/>
    </source>
</evidence>
<dbReference type="Pfam" id="PF13462">
    <property type="entry name" value="Thioredoxin_4"/>
    <property type="match status" value="1"/>
</dbReference>
<dbReference type="SUPFAM" id="SSF52833">
    <property type="entry name" value="Thioredoxin-like"/>
    <property type="match status" value="1"/>
</dbReference>
<accession>A0A0P1J1Q8</accession>
<organism evidence="4 5">
    <name type="scientific">Cognatishimia activa</name>
    <dbReference type="NCBI Taxonomy" id="1715691"/>
    <lineage>
        <taxon>Bacteria</taxon>
        <taxon>Pseudomonadati</taxon>
        <taxon>Pseudomonadota</taxon>
        <taxon>Alphaproteobacteria</taxon>
        <taxon>Rhodobacterales</taxon>
        <taxon>Paracoccaceae</taxon>
        <taxon>Cognatishimia</taxon>
    </lineage>
</organism>
<dbReference type="PANTHER" id="PTHR13887:SF56">
    <property type="entry name" value="THIOREDOXIN-LIKE REDUCTASE RV2466C"/>
    <property type="match status" value="1"/>
</dbReference>
<dbReference type="InterPro" id="IPR013766">
    <property type="entry name" value="Thioredoxin_domain"/>
</dbReference>
<name>A0A0P1J1Q8_9RHOB</name>